<dbReference type="EMBL" id="QGGQ01000003">
    <property type="protein sequence ID" value="PWK23924.1"/>
    <property type="molecule type" value="Genomic_DNA"/>
</dbReference>
<dbReference type="Gene3D" id="1.10.575.10">
    <property type="entry name" value="P1 Nuclease"/>
    <property type="match status" value="1"/>
</dbReference>
<dbReference type="InterPro" id="IPR008947">
    <property type="entry name" value="PLipase_C/P1_nuclease_dom_sf"/>
</dbReference>
<dbReference type="EMBL" id="JACWLN010000003">
    <property type="protein sequence ID" value="MBD1260938.1"/>
    <property type="molecule type" value="Genomic_DNA"/>
</dbReference>
<dbReference type="GO" id="GO:0006308">
    <property type="term" value="P:DNA catabolic process"/>
    <property type="evidence" value="ECO:0007669"/>
    <property type="project" value="InterPro"/>
</dbReference>
<evidence type="ECO:0000256" key="2">
    <source>
        <dbReference type="ARBA" id="ARBA00022723"/>
    </source>
</evidence>
<protein>
    <submittedName>
        <fullName evidence="9">S1/P1 nuclease</fullName>
    </submittedName>
</protein>
<evidence type="ECO:0000256" key="1">
    <source>
        <dbReference type="ARBA" id="ARBA00022722"/>
    </source>
</evidence>
<gene>
    <name evidence="8" type="ORF">HZY62_10100</name>
    <name evidence="9" type="ORF">LX92_01510</name>
</gene>
<evidence type="ECO:0000313" key="8">
    <source>
        <dbReference type="EMBL" id="MBD1260938.1"/>
    </source>
</evidence>
<dbReference type="GO" id="GO:0003676">
    <property type="term" value="F:nucleic acid binding"/>
    <property type="evidence" value="ECO:0007669"/>
    <property type="project" value="InterPro"/>
</dbReference>
<keyword evidence="5" id="KW-1015">Disulfide bond</keyword>
<comment type="caution">
    <text evidence="9">The sequence shown here is derived from an EMBL/GenBank/DDBJ whole genome shotgun (WGS) entry which is preliminary data.</text>
</comment>
<reference evidence="9 10" key="1">
    <citation type="submission" date="2018-05" db="EMBL/GenBank/DDBJ databases">
        <title>Genomic Encyclopedia of Archaeal and Bacterial Type Strains, Phase II (KMG-II): from individual species to whole genera.</title>
        <authorList>
            <person name="Goeker M."/>
        </authorList>
    </citation>
    <scope>NUCLEOTIDE SEQUENCE [LARGE SCALE GENOMIC DNA]</scope>
    <source>
        <strain evidence="9 10">DSM 23514</strain>
    </source>
</reference>
<evidence type="ECO:0000313" key="11">
    <source>
        <dbReference type="Proteomes" id="UP000651837"/>
    </source>
</evidence>
<dbReference type="PANTHER" id="PTHR33146:SF26">
    <property type="entry name" value="ENDONUCLEASE 4"/>
    <property type="match status" value="1"/>
</dbReference>
<name>A0A316E0F1_9FLAO</name>
<accession>A0A316E0F1</accession>
<dbReference type="InterPro" id="IPR003154">
    <property type="entry name" value="S1/P1nuclease"/>
</dbReference>
<keyword evidence="11" id="KW-1185">Reference proteome</keyword>
<evidence type="ECO:0000256" key="3">
    <source>
        <dbReference type="ARBA" id="ARBA00022759"/>
    </source>
</evidence>
<dbReference type="Proteomes" id="UP000245667">
    <property type="component" value="Unassembled WGS sequence"/>
</dbReference>
<sequence length="257" mass="29290">MKNIVLLILLASQMSFGNAPFWSKTGHRVIGEIAQNELSGKAKRAIAKLLDGKSLSSISNFADEIKADSRYREFSAWHYVNIPPGKDYKDIEHNTYGDLVTGIRKCIEIVKDGKNPKEDRVFYLKMLVHLVGDLHQPMHVGRVEDKGGNDIQVQWFGRGSNLHRVWDSNMIDDYGLSFSELANSLPELDKNARKKIQEGEVLDWVKESQEIADKLYDSVENGEKLAYRYSYVWWGTVESQLNKGGLRLAKVLNDLFK</sequence>
<dbReference type="PANTHER" id="PTHR33146">
    <property type="entry name" value="ENDONUCLEASE 4"/>
    <property type="match status" value="1"/>
</dbReference>
<keyword evidence="1" id="KW-0540">Nuclease</keyword>
<evidence type="ECO:0000256" key="7">
    <source>
        <dbReference type="SAM" id="SignalP"/>
    </source>
</evidence>
<keyword evidence="7" id="KW-0732">Signal</keyword>
<dbReference type="CDD" id="cd11010">
    <property type="entry name" value="S1-P1_nuclease"/>
    <property type="match status" value="1"/>
</dbReference>
<keyword evidence="4" id="KW-0378">Hydrolase</keyword>
<dbReference type="GO" id="GO:0046872">
    <property type="term" value="F:metal ion binding"/>
    <property type="evidence" value="ECO:0007669"/>
    <property type="project" value="UniProtKB-KW"/>
</dbReference>
<evidence type="ECO:0000256" key="6">
    <source>
        <dbReference type="ARBA" id="ARBA00023180"/>
    </source>
</evidence>
<dbReference type="GO" id="GO:0004519">
    <property type="term" value="F:endonuclease activity"/>
    <property type="evidence" value="ECO:0007669"/>
    <property type="project" value="UniProtKB-KW"/>
</dbReference>
<feature type="chain" id="PRO_5016314303" evidence="7">
    <location>
        <begin position="18"/>
        <end position="257"/>
    </location>
</feature>
<dbReference type="OrthoDB" id="267579at2"/>
<dbReference type="GO" id="GO:0016788">
    <property type="term" value="F:hydrolase activity, acting on ester bonds"/>
    <property type="evidence" value="ECO:0007669"/>
    <property type="project" value="InterPro"/>
</dbReference>
<evidence type="ECO:0000256" key="5">
    <source>
        <dbReference type="ARBA" id="ARBA00023157"/>
    </source>
</evidence>
<keyword evidence="6" id="KW-0325">Glycoprotein</keyword>
<proteinExistence type="predicted"/>
<dbReference type="RefSeq" id="WP_109649693.1">
    <property type="nucleotide sequence ID" value="NZ_JACWLN010000003.1"/>
</dbReference>
<organism evidence="9 10">
    <name type="scientific">Maribacter polysiphoniae</name>
    <dbReference type="NCBI Taxonomy" id="429344"/>
    <lineage>
        <taxon>Bacteria</taxon>
        <taxon>Pseudomonadati</taxon>
        <taxon>Bacteroidota</taxon>
        <taxon>Flavobacteriia</taxon>
        <taxon>Flavobacteriales</taxon>
        <taxon>Flavobacteriaceae</taxon>
        <taxon>Maribacter</taxon>
    </lineage>
</organism>
<dbReference type="Pfam" id="PF02265">
    <property type="entry name" value="S1-P1_nuclease"/>
    <property type="match status" value="1"/>
</dbReference>
<evidence type="ECO:0000313" key="10">
    <source>
        <dbReference type="Proteomes" id="UP000245667"/>
    </source>
</evidence>
<keyword evidence="2" id="KW-0479">Metal-binding</keyword>
<dbReference type="Proteomes" id="UP000651837">
    <property type="component" value="Unassembled WGS sequence"/>
</dbReference>
<feature type="signal peptide" evidence="7">
    <location>
        <begin position="1"/>
        <end position="17"/>
    </location>
</feature>
<evidence type="ECO:0000313" key="9">
    <source>
        <dbReference type="EMBL" id="PWK23924.1"/>
    </source>
</evidence>
<reference evidence="8 11" key="2">
    <citation type="submission" date="2020-07" db="EMBL/GenBank/DDBJ databases">
        <title>The draft genome sequence of Maribacter polysiphoniae KCTC 22021.</title>
        <authorList>
            <person name="Mu L."/>
        </authorList>
    </citation>
    <scope>NUCLEOTIDE SEQUENCE [LARGE SCALE GENOMIC DNA]</scope>
    <source>
        <strain evidence="8 11">KCTC 22021</strain>
    </source>
</reference>
<dbReference type="AlphaFoldDB" id="A0A316E0F1"/>
<dbReference type="SUPFAM" id="SSF48537">
    <property type="entry name" value="Phospholipase C/P1 nuclease"/>
    <property type="match status" value="1"/>
</dbReference>
<keyword evidence="3" id="KW-0255">Endonuclease</keyword>
<evidence type="ECO:0000256" key="4">
    <source>
        <dbReference type="ARBA" id="ARBA00022801"/>
    </source>
</evidence>